<sequence>MASLQDLRTGLWHLRAGGPAELREWKVRRAAERGFADPANARGVEAGWIGRGAKRRLSIPAAAVPGRPPRRSDLKVGVILDEFSAAAFAFEWHTVALDPESWQQQLTDQAVDLVFVESSWAGNSRLWRGKLAGPAGPAAALVDLLAYSRSQGIPTVFWNKEDPPHYEDFLPAAALFDHVFTSDVRRVEHYRRDLGHDNIGVLPFAAQPAIHNPARPKHGRHSRDVGFAGMYFAHKYPERRQQMDMLLGGAMDAKLPLGLEIFSRKLGGDPNYQFPAPLDSRVVGSLSYPQMLSAYKAYKVFLNVNSVVDSPSMCARRIFEISAAGTPVISTPSDAVEQFFTPDEVPVASTREEAAALTGGLVRNAEFNDRTVHRAQRRIWSAHTYTHRAETIVAAAVPLKSRPVTRPTVSALVPTIRPHQLENVFRTLAAQQDVDVELVLLTHGFVLAPERLQELQAASGLRKVRLLTAGAEVSLGECLNRCVRAASGEVVAKMDDDDHYGPRYLSDQLYALEYSGADVVGKQAHYMHLRSSNAVLLRFGHREHRYTDFVMGPTIVTRRTLALDLPFPSLGLGEDTGFLKQAAAAGKRIYSADRFNYYQVREADGHTWKVDDATLLASGDLRFYGEPNEHTDI</sequence>
<dbReference type="InterPro" id="IPR055259">
    <property type="entry name" value="YkvP/CgeB_Glyco_trans-like"/>
</dbReference>
<protein>
    <submittedName>
        <fullName evidence="2">Glycosyltransferase</fullName>
    </submittedName>
</protein>
<dbReference type="Proteomes" id="UP000326852">
    <property type="component" value="Unassembled WGS sequence"/>
</dbReference>
<proteinExistence type="predicted"/>
<keyword evidence="3" id="KW-1185">Reference proteome</keyword>
<dbReference type="RefSeq" id="WP_152271808.1">
    <property type="nucleotide sequence ID" value="NZ_VTFX01000002.1"/>
</dbReference>
<dbReference type="InterPro" id="IPR029044">
    <property type="entry name" value="Nucleotide-diphossugar_trans"/>
</dbReference>
<evidence type="ECO:0000313" key="2">
    <source>
        <dbReference type="EMBL" id="KAD4007142.1"/>
    </source>
</evidence>
<name>A0A5N6MQS6_9MICC</name>
<dbReference type="Pfam" id="PF13524">
    <property type="entry name" value="Glyco_trans_1_2"/>
    <property type="match status" value="1"/>
</dbReference>
<evidence type="ECO:0000259" key="1">
    <source>
        <dbReference type="Pfam" id="PF13524"/>
    </source>
</evidence>
<reference evidence="2 3" key="1">
    <citation type="submission" date="2019-08" db="EMBL/GenBank/DDBJ databases">
        <title>Arthrobacter sp. nov., isolated from plateau pika and Tibetan wild ass.</title>
        <authorList>
            <person name="Ge Y."/>
        </authorList>
    </citation>
    <scope>NUCLEOTIDE SEQUENCE [LARGE SCALE GENOMIC DNA]</scope>
    <source>
        <strain evidence="2 3">785</strain>
    </source>
</reference>
<keyword evidence="2" id="KW-0808">Transferase</keyword>
<dbReference type="CDD" id="cd00761">
    <property type="entry name" value="Glyco_tranf_GTA_type"/>
    <property type="match status" value="1"/>
</dbReference>
<evidence type="ECO:0000313" key="3">
    <source>
        <dbReference type="Proteomes" id="UP000326852"/>
    </source>
</evidence>
<feature type="domain" description="Spore protein YkvP/CgeB glycosyl transferase-like" evidence="1">
    <location>
        <begin position="277"/>
        <end position="393"/>
    </location>
</feature>
<dbReference type="SUPFAM" id="SSF53448">
    <property type="entry name" value="Nucleotide-diphospho-sugar transferases"/>
    <property type="match status" value="1"/>
</dbReference>
<dbReference type="GO" id="GO:0016740">
    <property type="term" value="F:transferase activity"/>
    <property type="evidence" value="ECO:0007669"/>
    <property type="project" value="UniProtKB-KW"/>
</dbReference>
<dbReference type="Gene3D" id="3.90.550.10">
    <property type="entry name" value="Spore Coat Polysaccharide Biosynthesis Protein SpsA, Chain A"/>
    <property type="match status" value="1"/>
</dbReference>
<accession>A0A5N6MQS6</accession>
<dbReference type="EMBL" id="VTFX01000002">
    <property type="protein sequence ID" value="KAD4007142.1"/>
    <property type="molecule type" value="Genomic_DNA"/>
</dbReference>
<dbReference type="AlphaFoldDB" id="A0A5N6MQS6"/>
<organism evidence="2 3">
    <name type="scientific">Arthrobacter yangruifuii</name>
    <dbReference type="NCBI Taxonomy" id="2606616"/>
    <lineage>
        <taxon>Bacteria</taxon>
        <taxon>Bacillati</taxon>
        <taxon>Actinomycetota</taxon>
        <taxon>Actinomycetes</taxon>
        <taxon>Micrococcales</taxon>
        <taxon>Micrococcaceae</taxon>
        <taxon>Arthrobacter</taxon>
    </lineage>
</organism>
<gene>
    <name evidence="2" type="ORF">GD627_06145</name>
</gene>
<comment type="caution">
    <text evidence="2">The sequence shown here is derived from an EMBL/GenBank/DDBJ whole genome shotgun (WGS) entry which is preliminary data.</text>
</comment>